<organism evidence="2">
    <name type="scientific">Physcomitrium patens</name>
    <name type="common">Spreading-leaved earth moss</name>
    <name type="synonym">Physcomitrella patens</name>
    <dbReference type="NCBI Taxonomy" id="3218"/>
    <lineage>
        <taxon>Eukaryota</taxon>
        <taxon>Viridiplantae</taxon>
        <taxon>Streptophyta</taxon>
        <taxon>Embryophyta</taxon>
        <taxon>Bryophyta</taxon>
        <taxon>Bryophytina</taxon>
        <taxon>Bryopsida</taxon>
        <taxon>Funariidae</taxon>
        <taxon>Funariales</taxon>
        <taxon>Funariaceae</taxon>
        <taxon>Physcomitrium</taxon>
    </lineage>
</organism>
<name>A0A2K1ID11_PHYPA</name>
<dbReference type="Gramene" id="Pp3c26_14370V3.1">
    <property type="protein sequence ID" value="PAC:32917188.CDS.1"/>
    <property type="gene ID" value="Pp3c26_14370"/>
</dbReference>
<reference evidence="2 4" key="1">
    <citation type="journal article" date="2008" name="Science">
        <title>The Physcomitrella genome reveals evolutionary insights into the conquest of land by plants.</title>
        <authorList>
            <person name="Rensing S."/>
            <person name="Lang D."/>
            <person name="Zimmer A."/>
            <person name="Terry A."/>
            <person name="Salamov A."/>
            <person name="Shapiro H."/>
            <person name="Nishiyama T."/>
            <person name="Perroud P.-F."/>
            <person name="Lindquist E."/>
            <person name="Kamisugi Y."/>
            <person name="Tanahashi T."/>
            <person name="Sakakibara K."/>
            <person name="Fujita T."/>
            <person name="Oishi K."/>
            <person name="Shin-I T."/>
            <person name="Kuroki Y."/>
            <person name="Toyoda A."/>
            <person name="Suzuki Y."/>
            <person name="Hashimoto A."/>
            <person name="Yamaguchi K."/>
            <person name="Sugano A."/>
            <person name="Kohara Y."/>
            <person name="Fujiyama A."/>
            <person name="Anterola A."/>
            <person name="Aoki S."/>
            <person name="Ashton N."/>
            <person name="Barbazuk W.B."/>
            <person name="Barker E."/>
            <person name="Bennetzen J."/>
            <person name="Bezanilla M."/>
            <person name="Blankenship R."/>
            <person name="Cho S.H."/>
            <person name="Dutcher S."/>
            <person name="Estelle M."/>
            <person name="Fawcett J.A."/>
            <person name="Gundlach H."/>
            <person name="Hanada K."/>
            <person name="Heyl A."/>
            <person name="Hicks K.A."/>
            <person name="Hugh J."/>
            <person name="Lohr M."/>
            <person name="Mayer K."/>
            <person name="Melkozernov A."/>
            <person name="Murata T."/>
            <person name="Nelson D."/>
            <person name="Pils B."/>
            <person name="Prigge M."/>
            <person name="Reiss B."/>
            <person name="Renner T."/>
            <person name="Rombauts S."/>
            <person name="Rushton P."/>
            <person name="Sanderfoot A."/>
            <person name="Schween G."/>
            <person name="Shiu S.-H."/>
            <person name="Stueber K."/>
            <person name="Theodoulou F.L."/>
            <person name="Tu H."/>
            <person name="Van de Peer Y."/>
            <person name="Verrier P.J."/>
            <person name="Waters E."/>
            <person name="Wood A."/>
            <person name="Yang L."/>
            <person name="Cove D."/>
            <person name="Cuming A."/>
            <person name="Hasebe M."/>
            <person name="Lucas S."/>
            <person name="Mishler D.B."/>
            <person name="Reski R."/>
            <person name="Grigoriev I."/>
            <person name="Quatrano R.S."/>
            <person name="Boore J.L."/>
        </authorList>
    </citation>
    <scope>NUCLEOTIDE SEQUENCE [LARGE SCALE GENOMIC DNA]</scope>
    <source>
        <strain evidence="3 4">cv. Gransden 2004</strain>
    </source>
</reference>
<dbReference type="Gramene" id="Pp3c26_14370V3.4">
    <property type="protein sequence ID" value="PAC:32917191.CDS.1"/>
    <property type="gene ID" value="Pp3c26_14370"/>
</dbReference>
<dbReference type="Gramene" id="Pp3c26_14370V3.3">
    <property type="protein sequence ID" value="PAC:32917190.CDS.1"/>
    <property type="gene ID" value="Pp3c26_14370"/>
</dbReference>
<feature type="compositionally biased region" description="Low complexity" evidence="1">
    <location>
        <begin position="125"/>
        <end position="147"/>
    </location>
</feature>
<dbReference type="EnsemblPlants" id="Pp3c26_14370V3.1">
    <property type="protein sequence ID" value="PAC:32917188.CDS.1"/>
    <property type="gene ID" value="Pp3c26_14370"/>
</dbReference>
<dbReference type="Gramene" id="Pp3c26_14370V3.2">
    <property type="protein sequence ID" value="PAC:32917189.CDS.1"/>
    <property type="gene ID" value="Pp3c26_14370"/>
</dbReference>
<accession>A0A2K1ID11</accession>
<dbReference type="EnsemblPlants" id="Pp3c26_14370V3.4">
    <property type="protein sequence ID" value="PAC:32917191.CDS.1"/>
    <property type="gene ID" value="Pp3c26_14370"/>
</dbReference>
<dbReference type="AlphaFoldDB" id="A0A2K1ID11"/>
<dbReference type="EnsemblPlants" id="Pp3c26_14370V3.5">
    <property type="protein sequence ID" value="PAC:32917192.CDS.1"/>
    <property type="gene ID" value="Pp3c26_14370"/>
</dbReference>
<gene>
    <name evidence="2" type="ORF">PHYPA_030646</name>
</gene>
<dbReference type="PaxDb" id="3218-PP1S357_49V6.1"/>
<evidence type="ECO:0000256" key="1">
    <source>
        <dbReference type="SAM" id="MobiDB-lite"/>
    </source>
</evidence>
<dbReference type="EMBL" id="ABEU02000026">
    <property type="protein sequence ID" value="PNR27165.1"/>
    <property type="molecule type" value="Genomic_DNA"/>
</dbReference>
<feature type="compositionally biased region" description="Low complexity" evidence="1">
    <location>
        <begin position="82"/>
        <end position="100"/>
    </location>
</feature>
<reference evidence="2 4" key="2">
    <citation type="journal article" date="2018" name="Plant J.">
        <title>The Physcomitrella patens chromosome-scale assembly reveals moss genome structure and evolution.</title>
        <authorList>
            <person name="Lang D."/>
            <person name="Ullrich K.K."/>
            <person name="Murat F."/>
            <person name="Fuchs J."/>
            <person name="Jenkins J."/>
            <person name="Haas F.B."/>
            <person name="Piednoel M."/>
            <person name="Gundlach H."/>
            <person name="Van Bel M."/>
            <person name="Meyberg R."/>
            <person name="Vives C."/>
            <person name="Morata J."/>
            <person name="Symeonidi A."/>
            <person name="Hiss M."/>
            <person name="Muchero W."/>
            <person name="Kamisugi Y."/>
            <person name="Saleh O."/>
            <person name="Blanc G."/>
            <person name="Decker E.L."/>
            <person name="van Gessel N."/>
            <person name="Grimwood J."/>
            <person name="Hayes R.D."/>
            <person name="Graham S.W."/>
            <person name="Gunter L.E."/>
            <person name="McDaniel S.F."/>
            <person name="Hoernstein S.N.W."/>
            <person name="Larsson A."/>
            <person name="Li F.W."/>
            <person name="Perroud P.F."/>
            <person name="Phillips J."/>
            <person name="Ranjan P."/>
            <person name="Rokshar D.S."/>
            <person name="Rothfels C.J."/>
            <person name="Schneider L."/>
            <person name="Shu S."/>
            <person name="Stevenson D.W."/>
            <person name="Thummler F."/>
            <person name="Tillich M."/>
            <person name="Villarreal Aguilar J.C."/>
            <person name="Widiez T."/>
            <person name="Wong G.K."/>
            <person name="Wymore A."/>
            <person name="Zhang Y."/>
            <person name="Zimmer A.D."/>
            <person name="Quatrano R.S."/>
            <person name="Mayer K.F.X."/>
            <person name="Goodstein D."/>
            <person name="Casacuberta J.M."/>
            <person name="Vandepoele K."/>
            <person name="Reski R."/>
            <person name="Cuming A.C."/>
            <person name="Tuskan G.A."/>
            <person name="Maumus F."/>
            <person name="Salse J."/>
            <person name="Schmutz J."/>
            <person name="Rensing S.A."/>
        </authorList>
    </citation>
    <scope>NUCLEOTIDE SEQUENCE [LARGE SCALE GENOMIC DNA]</scope>
    <source>
        <strain evidence="3 4">cv. Gransden 2004</strain>
    </source>
</reference>
<dbReference type="EnsemblPlants" id="Pp3c26_14370V3.3">
    <property type="protein sequence ID" value="PAC:32917190.CDS.1"/>
    <property type="gene ID" value="Pp3c26_14370"/>
</dbReference>
<dbReference type="Gramene" id="Pp3c26_14370V3.5">
    <property type="protein sequence ID" value="PAC:32917192.CDS.1"/>
    <property type="gene ID" value="Pp3c26_14370"/>
</dbReference>
<dbReference type="InParanoid" id="A0A2K1ID11"/>
<dbReference type="EnsemblPlants" id="Pp3c26_14370V3.2">
    <property type="protein sequence ID" value="PAC:32917189.CDS.1"/>
    <property type="gene ID" value="Pp3c26_14370"/>
</dbReference>
<evidence type="ECO:0000313" key="2">
    <source>
        <dbReference type="EMBL" id="PNR27165.1"/>
    </source>
</evidence>
<protein>
    <submittedName>
        <fullName evidence="2 3">Uncharacterized protein</fullName>
    </submittedName>
</protein>
<reference evidence="3" key="3">
    <citation type="submission" date="2020-12" db="UniProtKB">
        <authorList>
            <consortium name="EnsemblPlants"/>
        </authorList>
    </citation>
    <scope>IDENTIFICATION</scope>
</reference>
<proteinExistence type="predicted"/>
<keyword evidence="4" id="KW-1185">Reference proteome</keyword>
<evidence type="ECO:0000313" key="3">
    <source>
        <dbReference type="EnsemblPlants" id="PAC:32917188.CDS.1"/>
    </source>
</evidence>
<dbReference type="Proteomes" id="UP000006727">
    <property type="component" value="Chromosome 26"/>
</dbReference>
<evidence type="ECO:0000313" key="4">
    <source>
        <dbReference type="Proteomes" id="UP000006727"/>
    </source>
</evidence>
<sequence length="246" mass="26571">MYHNSICCNSVRPLRFQNNGEIQITRPIQENKLDAVSLYGSLHGLSFDPSNTHALLRAVNSLQSIKESQRCSAQTSCRESPHQSSSNSSSTSSPENTTDSIPTCNEPESCPNHRSGQAPAVADAGPTQTQSSSGPTSQGSSGSTSQSLENSSERGSRQIPISKGSEPAQVSVGTASKGSGKAGVTWIDWGWPGTHDNCPFNPRHSVDDSLIRHERVGSVQEQAHFCCCIPLRIRSIFLNFLFWLVE</sequence>
<feature type="region of interest" description="Disordered" evidence="1">
    <location>
        <begin position="72"/>
        <end position="180"/>
    </location>
</feature>